<evidence type="ECO:0000256" key="1">
    <source>
        <dbReference type="SAM" id="MobiDB-lite"/>
    </source>
</evidence>
<gene>
    <name evidence="4" type="ORF">AYI68_g6616</name>
    <name evidence="3" type="ORF">AYI68_g7494</name>
</gene>
<dbReference type="STRING" id="133383.A0A1R0GNJ5"/>
<dbReference type="EMBL" id="LSSL01004634">
    <property type="protein sequence ID" value="OLY79317.1"/>
    <property type="molecule type" value="Genomic_DNA"/>
</dbReference>
<evidence type="ECO:0000313" key="5">
    <source>
        <dbReference type="Proteomes" id="UP000187455"/>
    </source>
</evidence>
<name>A0A1R0GNJ5_9FUNG</name>
<evidence type="ECO:0000256" key="2">
    <source>
        <dbReference type="SAM" id="Phobius"/>
    </source>
</evidence>
<keyword evidence="2" id="KW-0812">Transmembrane</keyword>
<comment type="caution">
    <text evidence="3">The sequence shown here is derived from an EMBL/GenBank/DDBJ whole genome shotgun (WGS) entry which is preliminary data.</text>
</comment>
<dbReference type="OrthoDB" id="2158148at2759"/>
<sequence length="272" mass="30695">MFLDSVEKDNSWWSEAIGTSTAGEERHFVFAQNNWQRVCENVRKMDRLYDAAFESWIKNEANASLIGAHLQRIANLYPIDRIINALLYIFEGWTPENVAVVLNSITSSWASPTPFVPVPHIDAPYPPLASISLLPNHKVNTPSSSTLSLHPGHSSSPHTCSLPGRSPLPHEMDAQLKRGYLARSISSTWPMKRKARLIKALFVPYPLLHPSLVPFLAAFTLNWNFDLMSSLFSHIAYLGIRLDYSLKVLFLNYSVLNTLTPRPSKRKIDQSV</sequence>
<feature type="region of interest" description="Disordered" evidence="1">
    <location>
        <begin position="142"/>
        <end position="164"/>
    </location>
</feature>
<dbReference type="Proteomes" id="UP000187455">
    <property type="component" value="Unassembled WGS sequence"/>
</dbReference>
<keyword evidence="2" id="KW-1133">Transmembrane helix</keyword>
<keyword evidence="2" id="KW-0472">Membrane</keyword>
<organism evidence="3 5">
    <name type="scientific">Smittium mucronatum</name>
    <dbReference type="NCBI Taxonomy" id="133383"/>
    <lineage>
        <taxon>Eukaryota</taxon>
        <taxon>Fungi</taxon>
        <taxon>Fungi incertae sedis</taxon>
        <taxon>Zoopagomycota</taxon>
        <taxon>Kickxellomycotina</taxon>
        <taxon>Harpellomycetes</taxon>
        <taxon>Harpellales</taxon>
        <taxon>Legeriomycetaceae</taxon>
        <taxon>Smittium</taxon>
    </lineage>
</organism>
<reference evidence="3" key="2">
    <citation type="submission" date="2017-01" db="EMBL/GenBank/DDBJ databases">
        <authorList>
            <person name="Mah S.A."/>
            <person name="Swanson W.J."/>
            <person name="Moy G.W."/>
            <person name="Vacquier V.D."/>
        </authorList>
    </citation>
    <scope>NUCLEOTIDE SEQUENCE</scope>
    <source>
        <strain evidence="3">ALG-7-W6</strain>
    </source>
</reference>
<feature type="compositionally biased region" description="Low complexity" evidence="1">
    <location>
        <begin position="142"/>
        <end position="159"/>
    </location>
</feature>
<keyword evidence="5" id="KW-1185">Reference proteome</keyword>
<accession>A0A1R0GNJ5</accession>
<protein>
    <submittedName>
        <fullName evidence="3">Uncharacterized protein</fullName>
    </submittedName>
</protein>
<feature type="transmembrane region" description="Helical" evidence="2">
    <location>
        <begin position="201"/>
        <end position="223"/>
    </location>
</feature>
<dbReference type="AlphaFoldDB" id="A0A1R0GNJ5"/>
<evidence type="ECO:0000313" key="3">
    <source>
        <dbReference type="EMBL" id="OLY78456.1"/>
    </source>
</evidence>
<evidence type="ECO:0000313" key="4">
    <source>
        <dbReference type="EMBL" id="OLY79317.1"/>
    </source>
</evidence>
<dbReference type="EMBL" id="LSSL01006375">
    <property type="protein sequence ID" value="OLY78456.1"/>
    <property type="molecule type" value="Genomic_DNA"/>
</dbReference>
<proteinExistence type="predicted"/>
<reference evidence="3 5" key="1">
    <citation type="journal article" date="2016" name="Mol. Biol. Evol.">
        <title>Genome-Wide Survey of Gut Fungi (Harpellales) Reveals the First Horizontally Transferred Ubiquitin Gene from a Mosquito Host.</title>
        <authorList>
            <person name="Wang Y."/>
            <person name="White M.M."/>
            <person name="Kvist S."/>
            <person name="Moncalvo J.M."/>
        </authorList>
    </citation>
    <scope>NUCLEOTIDE SEQUENCE [LARGE SCALE GENOMIC DNA]</scope>
    <source>
        <strain evidence="3 5">ALG-7-W6</strain>
    </source>
</reference>